<comment type="caution">
    <text evidence="1">The sequence shown here is derived from an EMBL/GenBank/DDBJ whole genome shotgun (WGS) entry which is preliminary data.</text>
</comment>
<sequence>MQTNSNASNYNKLYIYKSSTNHTAPITQTWIIEKIFVSNLPLINASVQKQAVEIINDTNKKLAKCQRAYNATNNSEA</sequence>
<dbReference type="AlphaFoldDB" id="A0A9N9G8S3"/>
<organism evidence="1 2">
    <name type="scientific">Cetraspora pellucida</name>
    <dbReference type="NCBI Taxonomy" id="1433469"/>
    <lineage>
        <taxon>Eukaryota</taxon>
        <taxon>Fungi</taxon>
        <taxon>Fungi incertae sedis</taxon>
        <taxon>Mucoromycota</taxon>
        <taxon>Glomeromycotina</taxon>
        <taxon>Glomeromycetes</taxon>
        <taxon>Diversisporales</taxon>
        <taxon>Gigasporaceae</taxon>
        <taxon>Cetraspora</taxon>
    </lineage>
</organism>
<evidence type="ECO:0000313" key="2">
    <source>
        <dbReference type="Proteomes" id="UP000789759"/>
    </source>
</evidence>
<keyword evidence="2" id="KW-1185">Reference proteome</keyword>
<gene>
    <name evidence="1" type="ORF">CPELLU_LOCUS6272</name>
</gene>
<evidence type="ECO:0000313" key="1">
    <source>
        <dbReference type="EMBL" id="CAG8584987.1"/>
    </source>
</evidence>
<proteinExistence type="predicted"/>
<accession>A0A9N9G8S3</accession>
<reference evidence="1" key="1">
    <citation type="submission" date="2021-06" db="EMBL/GenBank/DDBJ databases">
        <authorList>
            <person name="Kallberg Y."/>
            <person name="Tangrot J."/>
            <person name="Rosling A."/>
        </authorList>
    </citation>
    <scope>NUCLEOTIDE SEQUENCE</scope>
    <source>
        <strain evidence="1">FL966</strain>
    </source>
</reference>
<dbReference type="Proteomes" id="UP000789759">
    <property type="component" value="Unassembled WGS sequence"/>
</dbReference>
<name>A0A9N9G8S3_9GLOM</name>
<protein>
    <submittedName>
        <fullName evidence="1">12033_t:CDS:1</fullName>
    </submittedName>
</protein>
<dbReference type="EMBL" id="CAJVQA010003846">
    <property type="protein sequence ID" value="CAG8584987.1"/>
    <property type="molecule type" value="Genomic_DNA"/>
</dbReference>